<comment type="similarity">
    <text evidence="1 6">Belongs to the MinC family.</text>
</comment>
<keyword evidence="4 6" id="KW-0131">Cell cycle</keyword>
<dbReference type="OrthoDB" id="9794530at2"/>
<evidence type="ECO:0000256" key="1">
    <source>
        <dbReference type="ARBA" id="ARBA00006291"/>
    </source>
</evidence>
<evidence type="ECO:0000256" key="6">
    <source>
        <dbReference type="HAMAP-Rule" id="MF_00267"/>
    </source>
</evidence>
<dbReference type="GO" id="GO:0000917">
    <property type="term" value="P:division septum assembly"/>
    <property type="evidence" value="ECO:0007669"/>
    <property type="project" value="UniProtKB-KW"/>
</dbReference>
<comment type="caution">
    <text evidence="9">The sequence shown here is derived from an EMBL/GenBank/DDBJ whole genome shotgun (WGS) entry which is preliminary data.</text>
</comment>
<comment type="subunit">
    <text evidence="6">Interacts with MinD and FtsZ.</text>
</comment>
<evidence type="ECO:0000259" key="8">
    <source>
        <dbReference type="Pfam" id="PF05209"/>
    </source>
</evidence>
<dbReference type="EMBL" id="NHON01000016">
    <property type="protein sequence ID" value="OWJ67020.1"/>
    <property type="molecule type" value="Genomic_DNA"/>
</dbReference>
<protein>
    <recommendedName>
        <fullName evidence="6">Probable septum site-determining protein MinC</fullName>
    </recommendedName>
</protein>
<evidence type="ECO:0000313" key="9">
    <source>
        <dbReference type="EMBL" id="OWJ67020.1"/>
    </source>
</evidence>
<evidence type="ECO:0000259" key="7">
    <source>
        <dbReference type="Pfam" id="PF03775"/>
    </source>
</evidence>
<comment type="function">
    <text evidence="5 6">Cell division inhibitor that blocks the formation of polar Z ring septums. Rapidly oscillates between the poles of the cell to destabilize FtsZ filaments that have formed before they mature into polar Z rings. Prevents FtsZ polymerization.</text>
</comment>
<dbReference type="PANTHER" id="PTHR34108">
    <property type="entry name" value="SEPTUM SITE-DETERMINING PROTEIN MINC"/>
    <property type="match status" value="1"/>
</dbReference>
<dbReference type="InterPro" id="IPR007874">
    <property type="entry name" value="MinC_N"/>
</dbReference>
<dbReference type="GO" id="GO:0000902">
    <property type="term" value="P:cell morphogenesis"/>
    <property type="evidence" value="ECO:0007669"/>
    <property type="project" value="InterPro"/>
</dbReference>
<proteinExistence type="inferred from homology"/>
<dbReference type="InterPro" id="IPR005526">
    <property type="entry name" value="Septum_form_inhib_MinC_C"/>
</dbReference>
<dbReference type="PANTHER" id="PTHR34108:SF1">
    <property type="entry name" value="SEPTUM SITE-DETERMINING PROTEIN MINC"/>
    <property type="match status" value="1"/>
</dbReference>
<dbReference type="HAMAP" id="MF_00267">
    <property type="entry name" value="MinC"/>
    <property type="match status" value="1"/>
</dbReference>
<evidence type="ECO:0000256" key="2">
    <source>
        <dbReference type="ARBA" id="ARBA00022618"/>
    </source>
</evidence>
<dbReference type="STRING" id="1122125.GCA_000423185_02810"/>
<dbReference type="SUPFAM" id="SSF63848">
    <property type="entry name" value="Cell-division inhibitor MinC, C-terminal domain"/>
    <property type="match status" value="1"/>
</dbReference>
<dbReference type="Proteomes" id="UP000196655">
    <property type="component" value="Unassembled WGS sequence"/>
</dbReference>
<dbReference type="Gene3D" id="3.30.70.260">
    <property type="match status" value="1"/>
</dbReference>
<dbReference type="InterPro" id="IPR013033">
    <property type="entry name" value="MinC"/>
</dbReference>
<evidence type="ECO:0000256" key="3">
    <source>
        <dbReference type="ARBA" id="ARBA00023210"/>
    </source>
</evidence>
<feature type="domain" description="Septum formation inhibitor MinC N-terminal" evidence="8">
    <location>
        <begin position="11"/>
        <end position="79"/>
    </location>
</feature>
<dbReference type="AlphaFoldDB" id="A0A211ZP33"/>
<accession>A0A211ZP33</accession>
<gene>
    <name evidence="6" type="primary">minC</name>
    <name evidence="9" type="ORF">BWR60_10790</name>
</gene>
<evidence type="ECO:0000256" key="5">
    <source>
        <dbReference type="ARBA" id="ARBA00025606"/>
    </source>
</evidence>
<dbReference type="InterPro" id="IPR016098">
    <property type="entry name" value="CAP/MinC_C"/>
</dbReference>
<reference evidence="10" key="1">
    <citation type="submission" date="2017-05" db="EMBL/GenBank/DDBJ databases">
        <authorList>
            <person name="Macchi M."/>
            <person name="Festa S."/>
            <person name="Coppotelli B.M."/>
            <person name="Morelli I.S."/>
        </authorList>
    </citation>
    <scope>NUCLEOTIDE SEQUENCE [LARGE SCALE GENOMIC DNA]</scope>
    <source>
        <strain evidence="10">I</strain>
    </source>
</reference>
<dbReference type="Gene3D" id="2.160.20.70">
    <property type="match status" value="1"/>
</dbReference>
<dbReference type="InterPro" id="IPR036145">
    <property type="entry name" value="MinC_C_sf"/>
</dbReference>
<dbReference type="Pfam" id="PF05209">
    <property type="entry name" value="MinC_N"/>
    <property type="match status" value="1"/>
</dbReference>
<dbReference type="NCBIfam" id="TIGR01222">
    <property type="entry name" value="minC"/>
    <property type="match status" value="1"/>
</dbReference>
<dbReference type="GO" id="GO:1901891">
    <property type="term" value="P:regulation of cell septum assembly"/>
    <property type="evidence" value="ECO:0007669"/>
    <property type="project" value="InterPro"/>
</dbReference>
<name>A0A211ZP33_9PROT</name>
<keyword evidence="3 6" id="KW-0717">Septation</keyword>
<dbReference type="RefSeq" id="WP_088151030.1">
    <property type="nucleotide sequence ID" value="NZ_NHON01000016.1"/>
</dbReference>
<evidence type="ECO:0000313" key="10">
    <source>
        <dbReference type="Proteomes" id="UP000196655"/>
    </source>
</evidence>
<evidence type="ECO:0000256" key="4">
    <source>
        <dbReference type="ARBA" id="ARBA00023306"/>
    </source>
</evidence>
<sequence>MTTAARTRPAIRFRGRSFMALVLAPEPPITDWLTELDAQIQRSPAFFQGRPVVVDLSALPMRKQDLTALIEDLQQRDIRLIGIEGADPSWLGSEAWGLPPMMTGSRPAGMIEVPDGAEAATPAAAEARPAASLLLDRPVRSGQSVIFPEGDVTVVGSVASGAEIIAGGSIHVYGTLRGRAIAGSTGNGRARIFCRKLEAELLAIDGLYKTADDMEPKLRGRAVQAWLDGDAMVLAALD</sequence>
<dbReference type="Pfam" id="PF03775">
    <property type="entry name" value="MinC_C"/>
    <property type="match status" value="1"/>
</dbReference>
<organism evidence="9 10">
    <name type="scientific">Inquilinus limosus</name>
    <dbReference type="NCBI Taxonomy" id="171674"/>
    <lineage>
        <taxon>Bacteria</taxon>
        <taxon>Pseudomonadati</taxon>
        <taxon>Pseudomonadota</taxon>
        <taxon>Alphaproteobacteria</taxon>
        <taxon>Rhodospirillales</taxon>
        <taxon>Rhodospirillaceae</taxon>
        <taxon>Inquilinus</taxon>
    </lineage>
</organism>
<keyword evidence="2 6" id="KW-0132">Cell division</keyword>
<dbReference type="GO" id="GO:0051302">
    <property type="term" value="P:regulation of cell division"/>
    <property type="evidence" value="ECO:0007669"/>
    <property type="project" value="InterPro"/>
</dbReference>
<feature type="domain" description="Septum formation inhibitor MinC C-terminal" evidence="7">
    <location>
        <begin position="135"/>
        <end position="234"/>
    </location>
</feature>
<keyword evidence="10" id="KW-1185">Reference proteome</keyword>